<gene>
    <name evidence="4" type="ORF">ACFO6X_12740</name>
</gene>
<keyword evidence="2 3" id="KW-0040">ANK repeat</keyword>
<dbReference type="InterPro" id="IPR036770">
    <property type="entry name" value="Ankyrin_rpt-contain_sf"/>
</dbReference>
<organism evidence="4 5">
    <name type="scientific">Giesbergeria sinuosa</name>
    <dbReference type="NCBI Taxonomy" id="80883"/>
    <lineage>
        <taxon>Bacteria</taxon>
        <taxon>Pseudomonadati</taxon>
        <taxon>Pseudomonadota</taxon>
        <taxon>Betaproteobacteria</taxon>
        <taxon>Burkholderiales</taxon>
        <taxon>Comamonadaceae</taxon>
        <taxon>Giesbergeria</taxon>
    </lineage>
</organism>
<dbReference type="Gene3D" id="1.25.40.20">
    <property type="entry name" value="Ankyrin repeat-containing domain"/>
    <property type="match status" value="3"/>
</dbReference>
<evidence type="ECO:0000313" key="4">
    <source>
        <dbReference type="EMBL" id="MFC4789849.1"/>
    </source>
</evidence>
<feature type="repeat" description="ANK" evidence="3">
    <location>
        <begin position="155"/>
        <end position="187"/>
    </location>
</feature>
<evidence type="ECO:0000256" key="1">
    <source>
        <dbReference type="ARBA" id="ARBA00022737"/>
    </source>
</evidence>
<evidence type="ECO:0000256" key="2">
    <source>
        <dbReference type="ARBA" id="ARBA00023043"/>
    </source>
</evidence>
<dbReference type="InterPro" id="IPR050776">
    <property type="entry name" value="Ank_Repeat/CDKN_Inhibitor"/>
</dbReference>
<evidence type="ECO:0000313" key="5">
    <source>
        <dbReference type="Proteomes" id="UP001596001"/>
    </source>
</evidence>
<reference evidence="5" key="1">
    <citation type="journal article" date="2019" name="Int. J. Syst. Evol. Microbiol.">
        <title>The Global Catalogue of Microorganisms (GCM) 10K type strain sequencing project: providing services to taxonomists for standard genome sequencing and annotation.</title>
        <authorList>
            <consortium name="The Broad Institute Genomics Platform"/>
            <consortium name="The Broad Institute Genome Sequencing Center for Infectious Disease"/>
            <person name="Wu L."/>
            <person name="Ma J."/>
        </authorList>
    </citation>
    <scope>NUCLEOTIDE SEQUENCE [LARGE SCALE GENOMIC DNA]</scope>
    <source>
        <strain evidence="5">CCUG 49452</strain>
    </source>
</reference>
<keyword evidence="5" id="KW-1185">Reference proteome</keyword>
<dbReference type="SMART" id="SM00248">
    <property type="entry name" value="ANK"/>
    <property type="match status" value="4"/>
</dbReference>
<keyword evidence="1" id="KW-0677">Repeat</keyword>
<feature type="repeat" description="ANK" evidence="3">
    <location>
        <begin position="89"/>
        <end position="121"/>
    </location>
</feature>
<feature type="repeat" description="ANK" evidence="3">
    <location>
        <begin position="119"/>
        <end position="154"/>
    </location>
</feature>
<name>A0ABV9QGH5_9BURK</name>
<dbReference type="PANTHER" id="PTHR24201">
    <property type="entry name" value="ANK_REP_REGION DOMAIN-CONTAINING PROTEIN"/>
    <property type="match status" value="1"/>
</dbReference>
<sequence>MNRRSFLSTSLCATVALNVQAGAHDDFFVAIHRDDGQGLQTLLRRGMDPNTSNDKGQTGLVLALQLGSLHAFQALVNAPRVNVEVRNAHGESPLMMAALKGYLEPAHLLIARGADVNKTGWTPLHYAASKDQPAQEQMVALLLEHHAYIDAASPNGTTPLMMAAQYGSMAVLQLLLDEGADPLLKNQLGLRAVDFAARAQRPDSITLLQAAIRQRLPNQGQW</sequence>
<dbReference type="Proteomes" id="UP001596001">
    <property type="component" value="Unassembled WGS sequence"/>
</dbReference>
<dbReference type="EMBL" id="JBHSHJ010000011">
    <property type="protein sequence ID" value="MFC4789849.1"/>
    <property type="molecule type" value="Genomic_DNA"/>
</dbReference>
<dbReference type="PROSITE" id="PS50297">
    <property type="entry name" value="ANK_REP_REGION"/>
    <property type="match status" value="3"/>
</dbReference>
<dbReference type="SUPFAM" id="SSF48403">
    <property type="entry name" value="Ankyrin repeat"/>
    <property type="match status" value="1"/>
</dbReference>
<dbReference type="InterPro" id="IPR002110">
    <property type="entry name" value="Ankyrin_rpt"/>
</dbReference>
<dbReference type="PROSITE" id="PS50088">
    <property type="entry name" value="ANK_REPEAT"/>
    <property type="match status" value="3"/>
</dbReference>
<evidence type="ECO:0000256" key="3">
    <source>
        <dbReference type="PROSITE-ProRule" id="PRU00023"/>
    </source>
</evidence>
<protein>
    <submittedName>
        <fullName evidence="4">Ankyrin repeat domain-containing protein</fullName>
    </submittedName>
</protein>
<comment type="caution">
    <text evidence="4">The sequence shown here is derived from an EMBL/GenBank/DDBJ whole genome shotgun (WGS) entry which is preliminary data.</text>
</comment>
<dbReference type="Pfam" id="PF12796">
    <property type="entry name" value="Ank_2"/>
    <property type="match status" value="1"/>
</dbReference>
<dbReference type="RefSeq" id="WP_382433623.1">
    <property type="nucleotide sequence ID" value="NZ_JBHSHJ010000011.1"/>
</dbReference>
<proteinExistence type="predicted"/>
<accession>A0ABV9QGH5</accession>